<gene>
    <name evidence="2" type="ORF">GCM10011613_20160</name>
</gene>
<evidence type="ECO:0000313" key="3">
    <source>
        <dbReference type="Proteomes" id="UP000619761"/>
    </source>
</evidence>
<keyword evidence="3" id="KW-1185">Reference proteome</keyword>
<keyword evidence="1" id="KW-0732">Signal</keyword>
<feature type="chain" id="PRO_5047518254" evidence="1">
    <location>
        <begin position="22"/>
        <end position="782"/>
    </location>
</feature>
<comment type="caution">
    <text evidence="2">The sequence shown here is derived from an EMBL/GenBank/DDBJ whole genome shotgun (WGS) entry which is preliminary data.</text>
</comment>
<sequence length="782" mass="80451">MKNKTNILLSALVTFALPVLLSGCGGGGKTDKAPDPTPAEAFVAGTHPRFDPVISDLPFNTDLIFAKAATTDGTADVGTPTDTVRATLNGLDGFSTSAFFDVMVEGSVDPATVLPLKTVFLLELNTGGKDALNPANIVGIAGAANFDTRVVSLDGGTNNVIRIRPLVPLKSKAKYLVFLTNDIKDSSGKALTRSWTYNALHDTSYAILDSLVPVRNAITGWETLASGFLAATTGAAPSAAVDKLILTYTFTTTDPQTTLVAMAAPRAALAASQIAAGVPAATAVAGVSALEAGGLLPTPKQRALKVSALTGIDMGVLSKGALVGNVGKLYTGYIKLPYYLKAPGTLPFGAYLTRAWQPDLTLAAAIKATVPQDVDKSYNVTYRYPFAGKTGDESVPLQVTLPESGWVPGYAGSANCGQIYAANGYPVVIYVHGITSDRTSGLALAHTLASRCIATVAIDLPVHGVAANNAFVTVLNVEKSQVIPFATLYGADAPHERHFNVAGPGGAPAPMNFATPTANDGSGAHFTNLGYLLNTRDNNREGVVDLLNLNASLKGLDADFVQAQGAKLNLGNVNVIGHSLGGILGTVFTTVNQIAIANEAKLGLASNLNPIRSLVATTPGSQVAQVLVNSATFAPVINAGLSKAGVNVGTSNYEKFMYAAQSAVDAGDPVNFAQILATLGVPVLVQQVKDDQVIPNSADSAPLTGTVALARLLGTTQLGLGETTLGRGYVKLNAGDHGSLLRPSTAAPQVTPEMQAQAVSFVLTGGKVAVGSSAPQNIDVPK</sequence>
<organism evidence="2 3">
    <name type="scientific">Cellvibrio zantedeschiae</name>
    <dbReference type="NCBI Taxonomy" id="1237077"/>
    <lineage>
        <taxon>Bacteria</taxon>
        <taxon>Pseudomonadati</taxon>
        <taxon>Pseudomonadota</taxon>
        <taxon>Gammaproteobacteria</taxon>
        <taxon>Cellvibrionales</taxon>
        <taxon>Cellvibrionaceae</taxon>
        <taxon>Cellvibrio</taxon>
    </lineage>
</organism>
<proteinExistence type="predicted"/>
<evidence type="ECO:0000313" key="2">
    <source>
        <dbReference type="EMBL" id="GGY74670.1"/>
    </source>
</evidence>
<dbReference type="RefSeq" id="WP_189418019.1">
    <property type="nucleotide sequence ID" value="NZ_BMYZ01000001.1"/>
</dbReference>
<feature type="signal peptide" evidence="1">
    <location>
        <begin position="1"/>
        <end position="21"/>
    </location>
</feature>
<dbReference type="EMBL" id="BMYZ01000001">
    <property type="protein sequence ID" value="GGY74670.1"/>
    <property type="molecule type" value="Genomic_DNA"/>
</dbReference>
<dbReference type="PROSITE" id="PS51257">
    <property type="entry name" value="PROKAR_LIPOPROTEIN"/>
    <property type="match status" value="1"/>
</dbReference>
<dbReference type="SUPFAM" id="SSF53474">
    <property type="entry name" value="alpha/beta-Hydrolases"/>
    <property type="match status" value="1"/>
</dbReference>
<protein>
    <submittedName>
        <fullName evidence="2">Lipase</fullName>
    </submittedName>
</protein>
<accession>A0ABQ3B2G2</accession>
<dbReference type="Proteomes" id="UP000619761">
    <property type="component" value="Unassembled WGS sequence"/>
</dbReference>
<dbReference type="InterPro" id="IPR029058">
    <property type="entry name" value="AB_hydrolase_fold"/>
</dbReference>
<evidence type="ECO:0000256" key="1">
    <source>
        <dbReference type="SAM" id="SignalP"/>
    </source>
</evidence>
<dbReference type="Gene3D" id="3.40.50.1820">
    <property type="entry name" value="alpha/beta hydrolase"/>
    <property type="match status" value="1"/>
</dbReference>
<name>A0ABQ3B2G2_9GAMM</name>
<reference evidence="3" key="1">
    <citation type="journal article" date="2019" name="Int. J. Syst. Evol. Microbiol.">
        <title>The Global Catalogue of Microorganisms (GCM) 10K type strain sequencing project: providing services to taxonomists for standard genome sequencing and annotation.</title>
        <authorList>
            <consortium name="The Broad Institute Genomics Platform"/>
            <consortium name="The Broad Institute Genome Sequencing Center for Infectious Disease"/>
            <person name="Wu L."/>
            <person name="Ma J."/>
        </authorList>
    </citation>
    <scope>NUCLEOTIDE SEQUENCE [LARGE SCALE GENOMIC DNA]</scope>
    <source>
        <strain evidence="3">KCTC 32239</strain>
    </source>
</reference>